<evidence type="ECO:0000259" key="7">
    <source>
        <dbReference type="PROSITE" id="PS51175"/>
    </source>
</evidence>
<dbReference type="PANTHER" id="PTHR11452">
    <property type="entry name" value="ALPHA-GALACTOSIDASE/ALPHA-N-ACETYLGALACTOSAMINIDASE"/>
    <property type="match status" value="1"/>
</dbReference>
<dbReference type="GO" id="GO:0030246">
    <property type="term" value="F:carbohydrate binding"/>
    <property type="evidence" value="ECO:0007669"/>
    <property type="project" value="InterPro"/>
</dbReference>
<dbReference type="Pfam" id="PF16499">
    <property type="entry name" value="Melibiase_2"/>
    <property type="match status" value="1"/>
</dbReference>
<dbReference type="PRINTS" id="PR00740">
    <property type="entry name" value="GLHYDRLASE27"/>
</dbReference>
<dbReference type="CDD" id="cd14792">
    <property type="entry name" value="GH27"/>
    <property type="match status" value="1"/>
</dbReference>
<dbReference type="SUPFAM" id="SSF51011">
    <property type="entry name" value="Glycosyl hydrolase domain"/>
    <property type="match status" value="1"/>
</dbReference>
<dbReference type="Pfam" id="PF17801">
    <property type="entry name" value="Melibiase_C"/>
    <property type="match status" value="1"/>
</dbReference>
<dbReference type="InterPro" id="IPR008979">
    <property type="entry name" value="Galactose-bd-like_sf"/>
</dbReference>
<sequence>MKPTGDAMKQRLARLLGVGAAAIALTLGGTLIPAAPPAEAATLFDPGNNMAKTPPLGWNSYNIFGGTFFPQYNDCSLPSCIPLNETRVKEVAQAMIDNGLRDKGYRSINIDDRWQDPRVPRGTDGKLRWDDRRFPSGMPALATWLHDRGFKMGLYVLPNDRPCGGEEGPTNKPGWPSGLPETSSMGHEYVDAQTFADWGADYLKFDWCGVNETHTNGQAGTVFKKWNQAIQASGRNIMVAASTWGWESEQNWGPQYAHTWRIDGDVGPNWNDVLKTLDKGSTATLRSASGPTKGWNDFDTLQVGNPGLTPAENRTHFMMWAMSNSPLMLGNDVRSMTPDIASLIGNTEILSVNQDTLGEQAWLAKNTGGLQVWARSLQDGSKAVALVNRTGSTANITANFSDIFLGSTSGAVRDLFAQADRGVSTTGYTASVASHDTVILRVIPARSTEAESGTLAGGAAIQNCATCSGGKNVGYVGNNSGTATVTVNAASAGNHALTVFFNSGDDRSVQVSVNGAAPITLSALNSGGWSQVGQRSIPVTLNSGNNTIRFSNGAGQWAPDLDRVTIHRTP</sequence>
<evidence type="ECO:0000256" key="2">
    <source>
        <dbReference type="ARBA" id="ARBA00022729"/>
    </source>
</evidence>
<name>A0A3L7A843_9MICO</name>
<dbReference type="AlphaFoldDB" id="A0A3L7A843"/>
<protein>
    <recommendedName>
        <fullName evidence="6">Alpha-galactosidase</fullName>
        <ecNumber evidence="6">3.2.1.22</ecNumber>
    </recommendedName>
    <alternativeName>
        <fullName evidence="6">Melibiase</fullName>
    </alternativeName>
</protein>
<dbReference type="Gene3D" id="2.60.40.1180">
    <property type="entry name" value="Golgi alpha-mannosidase II"/>
    <property type="match status" value="1"/>
</dbReference>
<dbReference type="EC" id="3.2.1.22" evidence="6"/>
<comment type="caution">
    <text evidence="8">The sequence shown here is derived from an EMBL/GenBank/DDBJ whole genome shotgun (WGS) entry which is preliminary data.</text>
</comment>
<dbReference type="InterPro" id="IPR005084">
    <property type="entry name" value="CBM6"/>
</dbReference>
<dbReference type="FunFam" id="2.60.40.1180:FF:000008">
    <property type="entry name" value="Alpha-galactosidase"/>
    <property type="match status" value="1"/>
</dbReference>
<dbReference type="CDD" id="cd04081">
    <property type="entry name" value="CBM35_galactosidase-like"/>
    <property type="match status" value="1"/>
</dbReference>
<dbReference type="GO" id="GO:0004557">
    <property type="term" value="F:alpha-galactosidase activity"/>
    <property type="evidence" value="ECO:0007669"/>
    <property type="project" value="UniProtKB-EC"/>
</dbReference>
<dbReference type="Proteomes" id="UP000272503">
    <property type="component" value="Unassembled WGS sequence"/>
</dbReference>
<evidence type="ECO:0000256" key="1">
    <source>
        <dbReference type="ARBA" id="ARBA00009743"/>
    </source>
</evidence>
<dbReference type="InterPro" id="IPR002241">
    <property type="entry name" value="Glyco_hydro_27"/>
</dbReference>
<dbReference type="InterPro" id="IPR017853">
    <property type="entry name" value="GH"/>
</dbReference>
<accession>A0A3L7A843</accession>
<keyword evidence="9" id="KW-1185">Reference proteome</keyword>
<keyword evidence="2" id="KW-0732">Signal</keyword>
<gene>
    <name evidence="8" type="ORF">D9V32_07680</name>
</gene>
<dbReference type="InterPro" id="IPR013785">
    <property type="entry name" value="Aldolase_TIM"/>
</dbReference>
<dbReference type="Gene3D" id="3.20.20.70">
    <property type="entry name" value="Aldolase class I"/>
    <property type="match status" value="1"/>
</dbReference>
<dbReference type="SUPFAM" id="SSF49785">
    <property type="entry name" value="Galactose-binding domain-like"/>
    <property type="match status" value="1"/>
</dbReference>
<evidence type="ECO:0000256" key="3">
    <source>
        <dbReference type="ARBA" id="ARBA00022801"/>
    </source>
</evidence>
<organism evidence="8 9">
    <name type="scientific">Mycetocola tolaasinivorans</name>
    <dbReference type="NCBI Taxonomy" id="76635"/>
    <lineage>
        <taxon>Bacteria</taxon>
        <taxon>Bacillati</taxon>
        <taxon>Actinomycetota</taxon>
        <taxon>Actinomycetes</taxon>
        <taxon>Micrococcales</taxon>
        <taxon>Microbacteriaceae</taxon>
        <taxon>Mycetocola</taxon>
    </lineage>
</organism>
<comment type="similarity">
    <text evidence="1 6">Belongs to the glycosyl hydrolase 27 family.</text>
</comment>
<dbReference type="Pfam" id="PF03422">
    <property type="entry name" value="CBM_6"/>
    <property type="match status" value="1"/>
</dbReference>
<evidence type="ECO:0000256" key="6">
    <source>
        <dbReference type="RuleBase" id="RU361168"/>
    </source>
</evidence>
<comment type="catalytic activity">
    <reaction evidence="6">
        <text>Hydrolysis of terminal, non-reducing alpha-D-galactose residues in alpha-D-galactosides, including galactose oligosaccharides, galactomannans and galactolipids.</text>
        <dbReference type="EC" id="3.2.1.22"/>
    </reaction>
</comment>
<dbReference type="GO" id="GO:0005975">
    <property type="term" value="P:carbohydrate metabolic process"/>
    <property type="evidence" value="ECO:0007669"/>
    <property type="project" value="InterPro"/>
</dbReference>
<feature type="domain" description="CBM6" evidence="7">
    <location>
        <begin position="446"/>
        <end position="567"/>
    </location>
</feature>
<dbReference type="InterPro" id="IPR013780">
    <property type="entry name" value="Glyco_hydro_b"/>
</dbReference>
<keyword evidence="4 6" id="KW-1015">Disulfide bond</keyword>
<evidence type="ECO:0000313" key="8">
    <source>
        <dbReference type="EMBL" id="RLP76028.1"/>
    </source>
</evidence>
<dbReference type="EMBL" id="RCUX01000005">
    <property type="protein sequence ID" value="RLP76028.1"/>
    <property type="molecule type" value="Genomic_DNA"/>
</dbReference>
<dbReference type="InterPro" id="IPR041233">
    <property type="entry name" value="Melibiase_C"/>
</dbReference>
<dbReference type="Gene3D" id="2.60.120.260">
    <property type="entry name" value="Galactose-binding domain-like"/>
    <property type="match status" value="1"/>
</dbReference>
<evidence type="ECO:0000256" key="5">
    <source>
        <dbReference type="ARBA" id="ARBA00023295"/>
    </source>
</evidence>
<evidence type="ECO:0000256" key="4">
    <source>
        <dbReference type="ARBA" id="ARBA00023157"/>
    </source>
</evidence>
<keyword evidence="5 6" id="KW-0326">Glycosidase</keyword>
<evidence type="ECO:0000313" key="9">
    <source>
        <dbReference type="Proteomes" id="UP000272503"/>
    </source>
</evidence>
<dbReference type="PROSITE" id="PS51175">
    <property type="entry name" value="CBM6"/>
    <property type="match status" value="1"/>
</dbReference>
<reference evidence="8 9" key="1">
    <citation type="submission" date="2018-10" db="EMBL/GenBank/DDBJ databases">
        <authorList>
            <person name="Li J."/>
        </authorList>
    </citation>
    <scope>NUCLEOTIDE SEQUENCE [LARGE SCALE GENOMIC DNA]</scope>
    <source>
        <strain evidence="8 9">IF 016277</strain>
    </source>
</reference>
<dbReference type="SUPFAM" id="SSF51445">
    <property type="entry name" value="(Trans)glycosidases"/>
    <property type="match status" value="1"/>
</dbReference>
<keyword evidence="3 6" id="KW-0378">Hydrolase</keyword>
<dbReference type="PANTHER" id="PTHR11452:SF75">
    <property type="entry name" value="ALPHA-GALACTOSIDASE MEL1"/>
    <property type="match status" value="1"/>
</dbReference>
<proteinExistence type="inferred from homology"/>
<dbReference type="OrthoDB" id="9807519at2"/>